<feature type="modified residue" description="4-aspartylphosphate" evidence="17">
    <location>
        <position position="610"/>
    </location>
</feature>
<dbReference type="GO" id="GO:0000155">
    <property type="term" value="F:phosphorelay sensor kinase activity"/>
    <property type="evidence" value="ECO:0007669"/>
    <property type="project" value="InterPro"/>
</dbReference>
<evidence type="ECO:0000256" key="9">
    <source>
        <dbReference type="ARBA" id="ARBA00022777"/>
    </source>
</evidence>
<evidence type="ECO:0000313" key="22">
    <source>
        <dbReference type="EMBL" id="RRS04248.1"/>
    </source>
</evidence>
<dbReference type="Gene3D" id="3.40.50.2300">
    <property type="match status" value="1"/>
</dbReference>
<keyword evidence="23" id="KW-1185">Reference proteome</keyword>
<evidence type="ECO:0000256" key="3">
    <source>
        <dbReference type="ARBA" id="ARBA00012438"/>
    </source>
</evidence>
<keyword evidence="14 18" id="KW-0472">Membrane</keyword>
<dbReference type="SMART" id="SM00388">
    <property type="entry name" value="HisKA"/>
    <property type="match status" value="1"/>
</dbReference>
<name>A0A3R8YN52_9BURK</name>
<feature type="domain" description="HAMP" evidence="21">
    <location>
        <begin position="217"/>
        <end position="269"/>
    </location>
</feature>
<keyword evidence="6 18" id="KW-0812">Transmembrane</keyword>
<sequence>MTSHSTHTTVPAEDRRATGLLHRMTFQRQLSIAVAVGVVLLALFSSIASAWQGSRQIRDTLMRQGAHIATSLATQSTLALLYASSDNASDAVNAALTFPDVLRVEIRKADGGALLVRGTAGKDSSAGNLPLPQLHQREAFLEAETDETWRFVAPVWTKPADTPFEVVAPTEEFLGYVRVVHSKATLVRMMADIFIVNLTCAFFFAGLFLVAIRYLSRRISRPLNVLSAAMARAERGEAHVRAVVDGPQDIEHMAQAFNRMIAVLQERGDELQRHRDHLEDLVRERTGELRTAKDRAEIANQAKSAFLARMSHELRTPLNAIMGYAQLLKMDKSLNDRQMQGLKTIHGSGEHLLLLIVDILDLSQIEAGKTELHPAPVAVPTFLQDLSDIIRIKAEEKGLQFVLDCGEGVPNTIEVDEKRLRQVLLNLLSNAVKFTAQGLVSLSVRRMDTQAQGSTATLRFEVHDTGVGIPKGEQDRVFEPFEQAGDARSRAAGTGLGLAIVRQLVRLMGGEVQVDSRVDAGSLFWFELQVHCPAGDTLVPPLPAPTAPDTEMNAYEGRRRTILIVDDVDINRTMLVDILRPLGFDTAEAADGQQALDRIAEALPDLVLMDLAMPVMDGLQATRALRAQESTSTLPIIALSANASNADRDEALAAGANVFIAKPFERTELLRHLGQRLGLHWTSLPSAA</sequence>
<evidence type="ECO:0000256" key="7">
    <source>
        <dbReference type="ARBA" id="ARBA00022729"/>
    </source>
</evidence>
<dbReference type="InterPro" id="IPR036097">
    <property type="entry name" value="HisK_dim/P_sf"/>
</dbReference>
<dbReference type="InterPro" id="IPR001789">
    <property type="entry name" value="Sig_transdc_resp-reg_receiver"/>
</dbReference>
<dbReference type="RefSeq" id="WP_125243154.1">
    <property type="nucleotide sequence ID" value="NZ_RSED01000007.1"/>
</dbReference>
<evidence type="ECO:0000256" key="8">
    <source>
        <dbReference type="ARBA" id="ARBA00022741"/>
    </source>
</evidence>
<protein>
    <recommendedName>
        <fullName evidence="16">Virulence sensor protein BvgS</fullName>
        <ecNumber evidence="3">2.7.13.3</ecNumber>
    </recommendedName>
</protein>
<dbReference type="InterPro" id="IPR036890">
    <property type="entry name" value="HATPase_C_sf"/>
</dbReference>
<organism evidence="22 23">
    <name type="scientific">Aquabacterium soli</name>
    <dbReference type="NCBI Taxonomy" id="2493092"/>
    <lineage>
        <taxon>Bacteria</taxon>
        <taxon>Pseudomonadati</taxon>
        <taxon>Pseudomonadota</taxon>
        <taxon>Betaproteobacteria</taxon>
        <taxon>Burkholderiales</taxon>
        <taxon>Aquabacterium</taxon>
    </lineage>
</organism>
<dbReference type="CDD" id="cd00082">
    <property type="entry name" value="HisKA"/>
    <property type="match status" value="1"/>
</dbReference>
<dbReference type="GO" id="GO:0005524">
    <property type="term" value="F:ATP binding"/>
    <property type="evidence" value="ECO:0007669"/>
    <property type="project" value="UniProtKB-KW"/>
</dbReference>
<dbReference type="SMART" id="SM00448">
    <property type="entry name" value="REC"/>
    <property type="match status" value="1"/>
</dbReference>
<keyword evidence="8" id="KW-0547">Nucleotide-binding</keyword>
<feature type="transmembrane region" description="Helical" evidence="18">
    <location>
        <begin position="30"/>
        <end position="51"/>
    </location>
</feature>
<dbReference type="CDD" id="cd16922">
    <property type="entry name" value="HATPase_EvgS-ArcB-TorS-like"/>
    <property type="match status" value="1"/>
</dbReference>
<evidence type="ECO:0000256" key="13">
    <source>
        <dbReference type="ARBA" id="ARBA00023026"/>
    </source>
</evidence>
<keyword evidence="7" id="KW-0732">Signal</keyword>
<evidence type="ECO:0000256" key="15">
    <source>
        <dbReference type="ARBA" id="ARBA00058004"/>
    </source>
</evidence>
<dbReference type="SUPFAM" id="SSF158472">
    <property type="entry name" value="HAMP domain-like"/>
    <property type="match status" value="1"/>
</dbReference>
<dbReference type="PANTHER" id="PTHR43047">
    <property type="entry name" value="TWO-COMPONENT HISTIDINE PROTEIN KINASE"/>
    <property type="match status" value="1"/>
</dbReference>
<dbReference type="SUPFAM" id="SSF55874">
    <property type="entry name" value="ATPase domain of HSP90 chaperone/DNA topoisomerase II/histidine kinase"/>
    <property type="match status" value="1"/>
</dbReference>
<dbReference type="SMART" id="SM00304">
    <property type="entry name" value="HAMP"/>
    <property type="match status" value="1"/>
</dbReference>
<dbReference type="Pfam" id="PF00512">
    <property type="entry name" value="HisKA"/>
    <property type="match status" value="1"/>
</dbReference>
<keyword evidence="12" id="KW-0902">Two-component regulatory system</keyword>
<dbReference type="InterPro" id="IPR011006">
    <property type="entry name" value="CheY-like_superfamily"/>
</dbReference>
<dbReference type="Gene3D" id="1.10.287.130">
    <property type="match status" value="1"/>
</dbReference>
<keyword evidence="9" id="KW-0418">Kinase</keyword>
<proteinExistence type="predicted"/>
<evidence type="ECO:0000259" key="21">
    <source>
        <dbReference type="PROSITE" id="PS50885"/>
    </source>
</evidence>
<evidence type="ECO:0000313" key="23">
    <source>
        <dbReference type="Proteomes" id="UP000269265"/>
    </source>
</evidence>
<evidence type="ECO:0000256" key="10">
    <source>
        <dbReference type="ARBA" id="ARBA00022840"/>
    </source>
</evidence>
<dbReference type="EMBL" id="RSED01000007">
    <property type="protein sequence ID" value="RRS04248.1"/>
    <property type="molecule type" value="Genomic_DNA"/>
</dbReference>
<dbReference type="InterPro" id="IPR005467">
    <property type="entry name" value="His_kinase_dom"/>
</dbReference>
<dbReference type="SUPFAM" id="SSF47384">
    <property type="entry name" value="Homodimeric domain of signal transducing histidine kinase"/>
    <property type="match status" value="1"/>
</dbReference>
<evidence type="ECO:0000256" key="18">
    <source>
        <dbReference type="SAM" id="Phobius"/>
    </source>
</evidence>
<evidence type="ECO:0000259" key="20">
    <source>
        <dbReference type="PROSITE" id="PS50110"/>
    </source>
</evidence>
<evidence type="ECO:0000256" key="2">
    <source>
        <dbReference type="ARBA" id="ARBA00004370"/>
    </source>
</evidence>
<dbReference type="AlphaFoldDB" id="A0A3R8YN52"/>
<evidence type="ECO:0000256" key="14">
    <source>
        <dbReference type="ARBA" id="ARBA00023136"/>
    </source>
</evidence>
<keyword evidence="5" id="KW-0808">Transferase</keyword>
<dbReference type="PROSITE" id="PS50109">
    <property type="entry name" value="HIS_KIN"/>
    <property type="match status" value="1"/>
</dbReference>
<dbReference type="CDD" id="cd06225">
    <property type="entry name" value="HAMP"/>
    <property type="match status" value="1"/>
</dbReference>
<dbReference type="PROSITE" id="PS50885">
    <property type="entry name" value="HAMP"/>
    <property type="match status" value="1"/>
</dbReference>
<gene>
    <name evidence="22" type="ORF">EIP75_10115</name>
</gene>
<comment type="caution">
    <text evidence="22">The sequence shown here is derived from an EMBL/GenBank/DDBJ whole genome shotgun (WGS) entry which is preliminary data.</text>
</comment>
<dbReference type="SMART" id="SM00387">
    <property type="entry name" value="HATPase_c"/>
    <property type="match status" value="1"/>
</dbReference>
<evidence type="ECO:0000256" key="1">
    <source>
        <dbReference type="ARBA" id="ARBA00000085"/>
    </source>
</evidence>
<dbReference type="Proteomes" id="UP000269265">
    <property type="component" value="Unassembled WGS sequence"/>
</dbReference>
<evidence type="ECO:0000256" key="4">
    <source>
        <dbReference type="ARBA" id="ARBA00022553"/>
    </source>
</evidence>
<dbReference type="FunFam" id="1.10.287.130:FF:000004">
    <property type="entry name" value="Ethylene receptor 1"/>
    <property type="match status" value="1"/>
</dbReference>
<dbReference type="SUPFAM" id="SSF52172">
    <property type="entry name" value="CheY-like"/>
    <property type="match status" value="1"/>
</dbReference>
<comment type="subcellular location">
    <subcellularLocation>
        <location evidence="2">Membrane</location>
    </subcellularLocation>
</comment>
<dbReference type="OrthoDB" id="9810730at2"/>
<comment type="function">
    <text evidence="15">Member of the two-component regulatory system BvgS/BvgA. Phosphorylates BvgA via a four-step phosphorelay in response to environmental signals.</text>
</comment>
<dbReference type="GO" id="GO:0016020">
    <property type="term" value="C:membrane"/>
    <property type="evidence" value="ECO:0007669"/>
    <property type="project" value="UniProtKB-SubCell"/>
</dbReference>
<comment type="catalytic activity">
    <reaction evidence="1">
        <text>ATP + protein L-histidine = ADP + protein N-phospho-L-histidine.</text>
        <dbReference type="EC" id="2.7.13.3"/>
    </reaction>
</comment>
<evidence type="ECO:0000256" key="16">
    <source>
        <dbReference type="ARBA" id="ARBA00070152"/>
    </source>
</evidence>
<dbReference type="Gene3D" id="3.30.565.10">
    <property type="entry name" value="Histidine kinase-like ATPase, C-terminal domain"/>
    <property type="match status" value="1"/>
</dbReference>
<feature type="transmembrane region" description="Helical" evidence="18">
    <location>
        <begin position="193"/>
        <end position="215"/>
    </location>
</feature>
<dbReference type="InterPro" id="IPR003660">
    <property type="entry name" value="HAMP_dom"/>
</dbReference>
<evidence type="ECO:0000256" key="17">
    <source>
        <dbReference type="PROSITE-ProRule" id="PRU00169"/>
    </source>
</evidence>
<evidence type="ECO:0000259" key="19">
    <source>
        <dbReference type="PROSITE" id="PS50109"/>
    </source>
</evidence>
<evidence type="ECO:0000256" key="12">
    <source>
        <dbReference type="ARBA" id="ARBA00023012"/>
    </source>
</evidence>
<keyword evidence="10" id="KW-0067">ATP-binding</keyword>
<dbReference type="Pfam" id="PF02518">
    <property type="entry name" value="HATPase_c"/>
    <property type="match status" value="1"/>
</dbReference>
<keyword evidence="13" id="KW-0843">Virulence</keyword>
<accession>A0A3R8YN52</accession>
<keyword evidence="11 18" id="KW-1133">Transmembrane helix</keyword>
<dbReference type="PROSITE" id="PS50110">
    <property type="entry name" value="RESPONSE_REGULATORY"/>
    <property type="match status" value="1"/>
</dbReference>
<dbReference type="InterPro" id="IPR003594">
    <property type="entry name" value="HATPase_dom"/>
</dbReference>
<evidence type="ECO:0000256" key="11">
    <source>
        <dbReference type="ARBA" id="ARBA00022989"/>
    </source>
</evidence>
<evidence type="ECO:0000256" key="6">
    <source>
        <dbReference type="ARBA" id="ARBA00022692"/>
    </source>
</evidence>
<dbReference type="Pfam" id="PF00672">
    <property type="entry name" value="HAMP"/>
    <property type="match status" value="1"/>
</dbReference>
<dbReference type="PRINTS" id="PR00344">
    <property type="entry name" value="BCTRLSENSOR"/>
</dbReference>
<feature type="domain" description="Response regulatory" evidence="20">
    <location>
        <begin position="561"/>
        <end position="677"/>
    </location>
</feature>
<dbReference type="Gene3D" id="6.10.340.10">
    <property type="match status" value="1"/>
</dbReference>
<evidence type="ECO:0000256" key="5">
    <source>
        <dbReference type="ARBA" id="ARBA00022679"/>
    </source>
</evidence>
<keyword evidence="4 17" id="KW-0597">Phosphoprotein</keyword>
<dbReference type="InterPro" id="IPR003661">
    <property type="entry name" value="HisK_dim/P_dom"/>
</dbReference>
<reference evidence="22 23" key="1">
    <citation type="submission" date="2018-12" db="EMBL/GenBank/DDBJ databases">
        <title>The whole draft genome of Aquabacterium sp. SJQ9.</title>
        <authorList>
            <person name="Sun L."/>
            <person name="Gao X."/>
            <person name="Chen W."/>
            <person name="Huang K."/>
        </authorList>
    </citation>
    <scope>NUCLEOTIDE SEQUENCE [LARGE SCALE GENOMIC DNA]</scope>
    <source>
        <strain evidence="22 23">SJQ9</strain>
    </source>
</reference>
<dbReference type="EC" id="2.7.13.3" evidence="3"/>
<dbReference type="FunFam" id="3.30.565.10:FF:000010">
    <property type="entry name" value="Sensor histidine kinase RcsC"/>
    <property type="match status" value="1"/>
</dbReference>
<dbReference type="InterPro" id="IPR004358">
    <property type="entry name" value="Sig_transdc_His_kin-like_C"/>
</dbReference>
<dbReference type="CDD" id="cd17546">
    <property type="entry name" value="REC_hyHK_CKI1_RcsC-like"/>
    <property type="match status" value="1"/>
</dbReference>
<dbReference type="Pfam" id="PF00072">
    <property type="entry name" value="Response_reg"/>
    <property type="match status" value="1"/>
</dbReference>
<feature type="domain" description="Histidine kinase" evidence="19">
    <location>
        <begin position="309"/>
        <end position="532"/>
    </location>
</feature>